<accession>A0A8F5BWU1</accession>
<proteinExistence type="predicted"/>
<evidence type="ECO:0000313" key="2">
    <source>
        <dbReference type="Proteomes" id="UP000693941"/>
    </source>
</evidence>
<gene>
    <name evidence="1" type="ORF">J5U21_02588</name>
</gene>
<dbReference type="GeneID" id="65564053"/>
<organism evidence="1 2">
    <name type="scientific">Saccharolobus shibatae</name>
    <dbReference type="NCBI Taxonomy" id="2286"/>
    <lineage>
        <taxon>Archaea</taxon>
        <taxon>Thermoproteota</taxon>
        <taxon>Thermoprotei</taxon>
        <taxon>Sulfolobales</taxon>
        <taxon>Sulfolobaceae</taxon>
        <taxon>Saccharolobus</taxon>
    </lineage>
</organism>
<evidence type="ECO:0000313" key="1">
    <source>
        <dbReference type="EMBL" id="QXJ32931.1"/>
    </source>
</evidence>
<dbReference type="RefSeq" id="WP_218260851.1">
    <property type="nucleotide sequence ID" value="NZ_CP077715.1"/>
</dbReference>
<dbReference type="Proteomes" id="UP000693941">
    <property type="component" value="Chromosome"/>
</dbReference>
<sequence length="129" mass="14980">MEVLLENSKSKKNKHVLRTFLFKVDVNGAIQQIELPGKSVRPTYKVGEAKIVNIPNKGTYVYLFLLRNLYGRVIGRIIVINDGKIVLIMKYRKLKLKLIDGDDKYVTIIKRIFEQIKIPVKKININKKK</sequence>
<reference evidence="1" key="1">
    <citation type="journal article" date="2021" name="Environ. Microbiol.">
        <title>New insights into the diversity and evolution of the archaeal mobilome from three complete genomes of Saccharolobus shibatae.</title>
        <authorList>
            <person name="Medvedeva S."/>
            <person name="Brandt D."/>
            <person name="Cvirkaite-Krupovic V."/>
            <person name="Liu Y."/>
            <person name="Severinov K."/>
            <person name="Ishino S."/>
            <person name="Ishino Y."/>
            <person name="Prangishvili D."/>
            <person name="Kalinowski J."/>
            <person name="Krupovic M."/>
        </authorList>
    </citation>
    <scope>NUCLEOTIDE SEQUENCE</scope>
    <source>
        <strain evidence="1">BEU9</strain>
    </source>
</reference>
<protein>
    <submittedName>
        <fullName evidence="1">Uncharacterized protein</fullName>
    </submittedName>
</protein>
<dbReference type="AlphaFoldDB" id="A0A8F5BWU1"/>
<dbReference type="EMBL" id="CP077715">
    <property type="protein sequence ID" value="QXJ32931.1"/>
    <property type="molecule type" value="Genomic_DNA"/>
</dbReference>
<name>A0A8F5BWU1_9CREN</name>